<name>A0A1F5G1K3_9BACT</name>
<dbReference type="GO" id="GO:0000028">
    <property type="term" value="P:ribosomal small subunit assembly"/>
    <property type="evidence" value="ECO:0007669"/>
    <property type="project" value="TreeGrafter"/>
</dbReference>
<dbReference type="InterPro" id="IPR020934">
    <property type="entry name" value="Ribosomal_uS19_CS"/>
</dbReference>
<organism evidence="9 10">
    <name type="scientific">Candidatus Curtissbacteria bacterium RBG_16_39_7</name>
    <dbReference type="NCBI Taxonomy" id="1797707"/>
    <lineage>
        <taxon>Bacteria</taxon>
        <taxon>Candidatus Curtissiibacteriota</taxon>
    </lineage>
</organism>
<dbReference type="PANTHER" id="PTHR11880:SF8">
    <property type="entry name" value="SMALL RIBOSOMAL SUBUNIT PROTEIN US19M"/>
    <property type="match status" value="1"/>
</dbReference>
<dbReference type="InterPro" id="IPR002222">
    <property type="entry name" value="Ribosomal_uS19"/>
</dbReference>
<dbReference type="AlphaFoldDB" id="A0A1F5G1K3"/>
<evidence type="ECO:0000256" key="3">
    <source>
        <dbReference type="ARBA" id="ARBA00022884"/>
    </source>
</evidence>
<keyword evidence="2 7" id="KW-0699">rRNA-binding</keyword>
<comment type="caution">
    <text evidence="9">The sequence shown here is derived from an EMBL/GenBank/DDBJ whole genome shotgun (WGS) entry which is preliminary data.</text>
</comment>
<evidence type="ECO:0000256" key="4">
    <source>
        <dbReference type="ARBA" id="ARBA00022980"/>
    </source>
</evidence>
<dbReference type="GO" id="GO:0019843">
    <property type="term" value="F:rRNA binding"/>
    <property type="evidence" value="ECO:0007669"/>
    <property type="project" value="UniProtKB-UniRule"/>
</dbReference>
<dbReference type="Proteomes" id="UP000176628">
    <property type="component" value="Unassembled WGS sequence"/>
</dbReference>
<evidence type="ECO:0000313" key="9">
    <source>
        <dbReference type="EMBL" id="OGD85729.1"/>
    </source>
</evidence>
<keyword evidence="3 7" id="KW-0694">RNA-binding</keyword>
<dbReference type="HAMAP" id="MF_00531">
    <property type="entry name" value="Ribosomal_uS19"/>
    <property type="match status" value="1"/>
</dbReference>
<dbReference type="Gene3D" id="3.30.860.10">
    <property type="entry name" value="30s Ribosomal Protein S19, Chain A"/>
    <property type="match status" value="1"/>
</dbReference>
<keyword evidence="4 7" id="KW-0689">Ribosomal protein</keyword>
<dbReference type="NCBIfam" id="TIGR01050">
    <property type="entry name" value="rpsS_bact"/>
    <property type="match status" value="1"/>
</dbReference>
<accession>A0A1F5G1K3</accession>
<dbReference type="PIRSF" id="PIRSF002144">
    <property type="entry name" value="Ribosomal_S19"/>
    <property type="match status" value="1"/>
</dbReference>
<evidence type="ECO:0000256" key="6">
    <source>
        <dbReference type="ARBA" id="ARBA00035163"/>
    </source>
</evidence>
<sequence length="94" mass="10687">MARSTKKGPYVDPKLLKKVEAQKDQERKEPIKTWARASTIPPEFVGNTFQVHNGRTFINVYVTEAMVGHKLGEFSPTRTFRGHGKMTEKAKAKK</sequence>
<comment type="similarity">
    <text evidence="1 7 8">Belongs to the universal ribosomal protein uS19 family.</text>
</comment>
<proteinExistence type="inferred from homology"/>
<dbReference type="GO" id="GO:0015935">
    <property type="term" value="C:small ribosomal subunit"/>
    <property type="evidence" value="ECO:0007669"/>
    <property type="project" value="InterPro"/>
</dbReference>
<dbReference type="GO" id="GO:0005737">
    <property type="term" value="C:cytoplasm"/>
    <property type="evidence" value="ECO:0007669"/>
    <property type="project" value="UniProtKB-ARBA"/>
</dbReference>
<comment type="function">
    <text evidence="7">Protein S19 forms a complex with S13 that binds strongly to the 16S ribosomal RNA.</text>
</comment>
<reference evidence="9 10" key="1">
    <citation type="journal article" date="2016" name="Nat. Commun.">
        <title>Thousands of microbial genomes shed light on interconnected biogeochemical processes in an aquifer system.</title>
        <authorList>
            <person name="Anantharaman K."/>
            <person name="Brown C.T."/>
            <person name="Hug L.A."/>
            <person name="Sharon I."/>
            <person name="Castelle C.J."/>
            <person name="Probst A.J."/>
            <person name="Thomas B.C."/>
            <person name="Singh A."/>
            <person name="Wilkins M.J."/>
            <person name="Karaoz U."/>
            <person name="Brodie E.L."/>
            <person name="Williams K.H."/>
            <person name="Hubbard S.S."/>
            <person name="Banfield J.F."/>
        </authorList>
    </citation>
    <scope>NUCLEOTIDE SEQUENCE [LARGE SCALE GENOMIC DNA]</scope>
</reference>
<evidence type="ECO:0000256" key="5">
    <source>
        <dbReference type="ARBA" id="ARBA00023274"/>
    </source>
</evidence>
<evidence type="ECO:0000256" key="8">
    <source>
        <dbReference type="RuleBase" id="RU003485"/>
    </source>
</evidence>
<dbReference type="PANTHER" id="PTHR11880">
    <property type="entry name" value="RIBOSOMAL PROTEIN S19P FAMILY MEMBER"/>
    <property type="match status" value="1"/>
</dbReference>
<dbReference type="GO" id="GO:0003735">
    <property type="term" value="F:structural constituent of ribosome"/>
    <property type="evidence" value="ECO:0007669"/>
    <property type="project" value="InterPro"/>
</dbReference>
<evidence type="ECO:0000256" key="2">
    <source>
        <dbReference type="ARBA" id="ARBA00022730"/>
    </source>
</evidence>
<dbReference type="GO" id="GO:0006412">
    <property type="term" value="P:translation"/>
    <property type="evidence" value="ECO:0007669"/>
    <property type="project" value="UniProtKB-UniRule"/>
</dbReference>
<gene>
    <name evidence="7" type="primary">rpsS</name>
    <name evidence="9" type="ORF">A2Z23_01485</name>
</gene>
<evidence type="ECO:0000256" key="1">
    <source>
        <dbReference type="ARBA" id="ARBA00007345"/>
    </source>
</evidence>
<dbReference type="PROSITE" id="PS00323">
    <property type="entry name" value="RIBOSOMAL_S19"/>
    <property type="match status" value="1"/>
</dbReference>
<protein>
    <recommendedName>
        <fullName evidence="6 7">Small ribosomal subunit protein uS19</fullName>
    </recommendedName>
</protein>
<dbReference type="InterPro" id="IPR023575">
    <property type="entry name" value="Ribosomal_uS19_SF"/>
</dbReference>
<keyword evidence="5 7" id="KW-0687">Ribonucleoprotein</keyword>
<dbReference type="InterPro" id="IPR005732">
    <property type="entry name" value="Ribosomal_uS19_bac-type"/>
</dbReference>
<dbReference type="SUPFAM" id="SSF54570">
    <property type="entry name" value="Ribosomal protein S19"/>
    <property type="match status" value="1"/>
</dbReference>
<evidence type="ECO:0000256" key="7">
    <source>
        <dbReference type="HAMAP-Rule" id="MF_00531"/>
    </source>
</evidence>
<dbReference type="FunFam" id="3.30.860.10:FF:000001">
    <property type="entry name" value="30S ribosomal protein S19"/>
    <property type="match status" value="1"/>
</dbReference>
<dbReference type="Pfam" id="PF00203">
    <property type="entry name" value="Ribosomal_S19"/>
    <property type="match status" value="1"/>
</dbReference>
<dbReference type="EMBL" id="MFAV01000046">
    <property type="protein sequence ID" value="OGD85729.1"/>
    <property type="molecule type" value="Genomic_DNA"/>
</dbReference>
<dbReference type="PRINTS" id="PR00975">
    <property type="entry name" value="RIBOSOMALS19"/>
</dbReference>
<evidence type="ECO:0000313" key="10">
    <source>
        <dbReference type="Proteomes" id="UP000176628"/>
    </source>
</evidence>